<dbReference type="Gene3D" id="3.10.129.10">
    <property type="entry name" value="Hotdog Thioesterase"/>
    <property type="match status" value="1"/>
</dbReference>
<name>A0AA41QNQ0_9HYPH</name>
<comment type="function">
    <text evidence="8 9">Involved in unsaturated fatty acids biosynthesis. Catalyzes the dehydration of short chain beta-hydroxyacyl-ACPs and long chain saturated and unsaturated beta-hydroxyacyl-ACPs.</text>
</comment>
<dbReference type="GO" id="GO:0019171">
    <property type="term" value="F:(3R)-hydroxyacyl-[acyl-carrier-protein] dehydratase activity"/>
    <property type="evidence" value="ECO:0007669"/>
    <property type="project" value="UniProtKB-EC"/>
</dbReference>
<dbReference type="InterPro" id="IPR029069">
    <property type="entry name" value="HotDog_dom_sf"/>
</dbReference>
<comment type="caution">
    <text evidence="10">The sequence shown here is derived from an EMBL/GenBank/DDBJ whole genome shotgun (WGS) entry which is preliminary data.</text>
</comment>
<keyword evidence="4 9" id="KW-0444">Lipid biosynthesis</keyword>
<dbReference type="GO" id="GO:0009245">
    <property type="term" value="P:lipid A biosynthetic process"/>
    <property type="evidence" value="ECO:0007669"/>
    <property type="project" value="UniProtKB-UniRule"/>
</dbReference>
<keyword evidence="3 9" id="KW-0963">Cytoplasm</keyword>
<proteinExistence type="inferred from homology"/>
<evidence type="ECO:0000256" key="5">
    <source>
        <dbReference type="ARBA" id="ARBA00022556"/>
    </source>
</evidence>
<dbReference type="GO" id="GO:0005737">
    <property type="term" value="C:cytoplasm"/>
    <property type="evidence" value="ECO:0007669"/>
    <property type="project" value="UniProtKB-SubCell"/>
</dbReference>
<evidence type="ECO:0000256" key="8">
    <source>
        <dbReference type="ARBA" id="ARBA00025049"/>
    </source>
</evidence>
<dbReference type="GO" id="GO:0016020">
    <property type="term" value="C:membrane"/>
    <property type="evidence" value="ECO:0007669"/>
    <property type="project" value="GOC"/>
</dbReference>
<dbReference type="GO" id="GO:0006633">
    <property type="term" value="P:fatty acid biosynthetic process"/>
    <property type="evidence" value="ECO:0007669"/>
    <property type="project" value="UniProtKB-UniRule"/>
</dbReference>
<dbReference type="Pfam" id="PF07977">
    <property type="entry name" value="FabA"/>
    <property type="match status" value="1"/>
</dbReference>
<sequence>MDTSVMEQPVEKTELNSLDIARILECLPHRYPFLMIDRIINMNGDDSAVGVKNVTFNEPIFQGHFPGKPIFPGVLIIEGMAQTAGATVIAHDAKTGGGKSIVLLLTIDKAKFRKPAEPGDRIEYHIRKIQRRRSVGRYEAKAMVDGTVIAEAEIGAMIVGE</sequence>
<dbReference type="AlphaFoldDB" id="A0AA41QNQ0"/>
<dbReference type="PANTHER" id="PTHR30272:SF1">
    <property type="entry name" value="3-HYDROXYACYL-[ACYL-CARRIER-PROTEIN] DEHYDRATASE"/>
    <property type="match status" value="1"/>
</dbReference>
<keyword evidence="5 9" id="KW-0441">Lipid A biosynthesis</keyword>
<dbReference type="SUPFAM" id="SSF54637">
    <property type="entry name" value="Thioesterase/thiol ester dehydrase-isomerase"/>
    <property type="match status" value="1"/>
</dbReference>
<keyword evidence="7 9" id="KW-0456">Lyase</keyword>
<reference evidence="10" key="1">
    <citation type="submission" date="2022-03" db="EMBL/GenBank/DDBJ databases">
        <title>The complete genome sequence of a Methyloterrigena soli.</title>
        <authorList>
            <person name="Zi Z."/>
        </authorList>
    </citation>
    <scope>NUCLEOTIDE SEQUENCE</scope>
    <source>
        <strain evidence="10">M48</strain>
    </source>
</reference>
<dbReference type="HAMAP" id="MF_00406">
    <property type="entry name" value="FabZ"/>
    <property type="match status" value="1"/>
</dbReference>
<comment type="subcellular location">
    <subcellularLocation>
        <location evidence="1 9">Cytoplasm</location>
    </subcellularLocation>
</comment>
<evidence type="ECO:0000256" key="6">
    <source>
        <dbReference type="ARBA" id="ARBA00023098"/>
    </source>
</evidence>
<evidence type="ECO:0000256" key="1">
    <source>
        <dbReference type="ARBA" id="ARBA00004496"/>
    </source>
</evidence>
<organism evidence="10 11">
    <name type="scientific">Paradevosia shaoguanensis</name>
    <dbReference type="NCBI Taxonomy" id="1335043"/>
    <lineage>
        <taxon>Bacteria</taxon>
        <taxon>Pseudomonadati</taxon>
        <taxon>Pseudomonadota</taxon>
        <taxon>Alphaproteobacteria</taxon>
        <taxon>Hyphomicrobiales</taxon>
        <taxon>Devosiaceae</taxon>
        <taxon>Paradevosia</taxon>
    </lineage>
</organism>
<dbReference type="EMBL" id="JALAZD010000001">
    <property type="protein sequence ID" value="MCI0126846.1"/>
    <property type="molecule type" value="Genomic_DNA"/>
</dbReference>
<gene>
    <name evidence="9 10" type="primary">fabZ</name>
    <name evidence="10" type="ORF">ML536_08410</name>
</gene>
<comment type="similarity">
    <text evidence="2 9">Belongs to the thioester dehydratase family. FabZ subfamily.</text>
</comment>
<comment type="catalytic activity">
    <reaction evidence="9">
        <text>a (3R)-hydroxyacyl-[ACP] = a (2E)-enoyl-[ACP] + H2O</text>
        <dbReference type="Rhea" id="RHEA:13097"/>
        <dbReference type="Rhea" id="RHEA-COMP:9925"/>
        <dbReference type="Rhea" id="RHEA-COMP:9945"/>
        <dbReference type="ChEBI" id="CHEBI:15377"/>
        <dbReference type="ChEBI" id="CHEBI:78784"/>
        <dbReference type="ChEBI" id="CHEBI:78827"/>
        <dbReference type="EC" id="4.2.1.59"/>
    </reaction>
</comment>
<evidence type="ECO:0000256" key="7">
    <source>
        <dbReference type="ARBA" id="ARBA00023239"/>
    </source>
</evidence>
<protein>
    <recommendedName>
        <fullName evidence="9">3-hydroxyacyl-[acyl-carrier-protein] dehydratase FabZ</fullName>
        <ecNumber evidence="9">4.2.1.59</ecNumber>
    </recommendedName>
    <alternativeName>
        <fullName evidence="9">(3R)-hydroxymyristoyl-[acyl-carrier-protein] dehydratase</fullName>
        <shortName evidence="9">(3R)-hydroxymyristoyl-ACP dehydrase</shortName>
    </alternativeName>
    <alternativeName>
        <fullName evidence="9">Beta-hydroxyacyl-ACP dehydratase</fullName>
    </alternativeName>
</protein>
<dbReference type="PANTHER" id="PTHR30272">
    <property type="entry name" value="3-HYDROXYACYL-[ACYL-CARRIER-PROTEIN] DEHYDRATASE"/>
    <property type="match status" value="1"/>
</dbReference>
<dbReference type="EC" id="4.2.1.59" evidence="9"/>
<keyword evidence="11" id="KW-1185">Reference proteome</keyword>
<keyword evidence="6 9" id="KW-0443">Lipid metabolism</keyword>
<evidence type="ECO:0000256" key="3">
    <source>
        <dbReference type="ARBA" id="ARBA00022490"/>
    </source>
</evidence>
<evidence type="ECO:0000256" key="9">
    <source>
        <dbReference type="HAMAP-Rule" id="MF_00406"/>
    </source>
</evidence>
<dbReference type="NCBIfam" id="NF000582">
    <property type="entry name" value="PRK00006.1"/>
    <property type="match status" value="1"/>
</dbReference>
<accession>A0AA41QNQ0</accession>
<evidence type="ECO:0000256" key="2">
    <source>
        <dbReference type="ARBA" id="ARBA00009174"/>
    </source>
</evidence>
<dbReference type="RefSeq" id="WP_052016185.1">
    <property type="nucleotide sequence ID" value="NZ_JAKETQ010000001.1"/>
</dbReference>
<evidence type="ECO:0000313" key="10">
    <source>
        <dbReference type="EMBL" id="MCI0126846.1"/>
    </source>
</evidence>
<dbReference type="FunFam" id="3.10.129.10:FF:000001">
    <property type="entry name" value="3-hydroxyacyl-[acyl-carrier-protein] dehydratase FabZ"/>
    <property type="match status" value="1"/>
</dbReference>
<feature type="active site" evidence="9">
    <location>
        <position position="64"/>
    </location>
</feature>
<evidence type="ECO:0000313" key="11">
    <source>
        <dbReference type="Proteomes" id="UP001156140"/>
    </source>
</evidence>
<dbReference type="NCBIfam" id="TIGR01750">
    <property type="entry name" value="fabZ"/>
    <property type="match status" value="1"/>
</dbReference>
<dbReference type="InterPro" id="IPR010084">
    <property type="entry name" value="FabZ"/>
</dbReference>
<dbReference type="CDD" id="cd01288">
    <property type="entry name" value="FabZ"/>
    <property type="match status" value="1"/>
</dbReference>
<evidence type="ECO:0000256" key="4">
    <source>
        <dbReference type="ARBA" id="ARBA00022516"/>
    </source>
</evidence>
<dbReference type="Proteomes" id="UP001156140">
    <property type="component" value="Unassembled WGS sequence"/>
</dbReference>
<dbReference type="InterPro" id="IPR013114">
    <property type="entry name" value="FabA_FabZ"/>
</dbReference>